<comment type="similarity">
    <text evidence="2">Belongs to the HPPK family.</text>
</comment>
<dbReference type="InterPro" id="IPR035907">
    <property type="entry name" value="Hppk_sf"/>
</dbReference>
<evidence type="ECO:0000256" key="7">
    <source>
        <dbReference type="ARBA" id="ARBA00022777"/>
    </source>
</evidence>
<keyword evidence="5" id="KW-0808">Transferase</keyword>
<dbReference type="PANTHER" id="PTHR43071:SF1">
    <property type="entry name" value="2-AMINO-4-HYDROXY-6-HYDROXYMETHYLDIHYDROPTERIDINE PYROPHOSPHOKINASE"/>
    <property type="match status" value="1"/>
</dbReference>
<comment type="pathway">
    <text evidence="1">Cofactor biosynthesis; tetrahydrofolate biosynthesis; 2-amino-4-hydroxy-6-hydroxymethyl-7,8-dihydropteridine diphosphate from 7,8-dihydroneopterin triphosphate: step 4/4.</text>
</comment>
<evidence type="ECO:0000256" key="5">
    <source>
        <dbReference type="ARBA" id="ARBA00022679"/>
    </source>
</evidence>
<evidence type="ECO:0000313" key="14">
    <source>
        <dbReference type="EMBL" id="GGC92588.1"/>
    </source>
</evidence>
<dbReference type="Gene3D" id="3.30.70.560">
    <property type="entry name" value="7,8-Dihydro-6-hydroxymethylpterin-pyrophosphokinase HPPK"/>
    <property type="match status" value="1"/>
</dbReference>
<dbReference type="CDD" id="cd00483">
    <property type="entry name" value="HPPK"/>
    <property type="match status" value="1"/>
</dbReference>
<keyword evidence="7" id="KW-0418">Kinase</keyword>
<keyword evidence="6" id="KW-0547">Nucleotide-binding</keyword>
<reference evidence="15" key="1">
    <citation type="journal article" date="2019" name="Int. J. Syst. Evol. Microbiol.">
        <title>The Global Catalogue of Microorganisms (GCM) 10K type strain sequencing project: providing services to taxonomists for standard genome sequencing and annotation.</title>
        <authorList>
            <consortium name="The Broad Institute Genomics Platform"/>
            <consortium name="The Broad Institute Genome Sequencing Center for Infectious Disease"/>
            <person name="Wu L."/>
            <person name="Ma J."/>
        </authorList>
    </citation>
    <scope>NUCLEOTIDE SEQUENCE [LARGE SCALE GENOMIC DNA]</scope>
    <source>
        <strain evidence="15">CGMCC 1.15122</strain>
    </source>
</reference>
<dbReference type="SUPFAM" id="SSF55083">
    <property type="entry name" value="6-hydroxymethyl-7,8-dihydropterin pyrophosphokinase, HPPK"/>
    <property type="match status" value="1"/>
</dbReference>
<dbReference type="RefSeq" id="WP_188639714.1">
    <property type="nucleotide sequence ID" value="NZ_BMHM01000004.1"/>
</dbReference>
<dbReference type="Proteomes" id="UP000597301">
    <property type="component" value="Unassembled WGS sequence"/>
</dbReference>
<protein>
    <recommendedName>
        <fullName evidence="4">2-amino-4-hydroxy-6-hydroxymethyldihydropteridine pyrophosphokinase</fullName>
        <ecNumber evidence="3">2.7.6.3</ecNumber>
    </recommendedName>
    <alternativeName>
        <fullName evidence="11">6-hydroxymethyl-7,8-dihydropterin pyrophosphokinase</fullName>
    </alternativeName>
    <alternativeName>
        <fullName evidence="12">7,8-dihydro-6-hydroxymethylpterin-pyrophosphokinase</fullName>
    </alternativeName>
</protein>
<keyword evidence="15" id="KW-1185">Reference proteome</keyword>
<feature type="domain" description="7,8-dihydro-6-hydroxymethylpterin-pyrophosphokinase" evidence="13">
    <location>
        <begin position="99"/>
        <end position="110"/>
    </location>
</feature>
<evidence type="ECO:0000259" key="13">
    <source>
        <dbReference type="PROSITE" id="PS00794"/>
    </source>
</evidence>
<evidence type="ECO:0000313" key="15">
    <source>
        <dbReference type="Proteomes" id="UP000597301"/>
    </source>
</evidence>
<dbReference type="PANTHER" id="PTHR43071">
    <property type="entry name" value="2-AMINO-4-HYDROXY-6-HYDROXYMETHYLDIHYDROPTERIDINE PYROPHOSPHOKINASE"/>
    <property type="match status" value="1"/>
</dbReference>
<accession>A0ABQ1P871</accession>
<evidence type="ECO:0000256" key="12">
    <source>
        <dbReference type="ARBA" id="ARBA00033413"/>
    </source>
</evidence>
<organism evidence="14 15">
    <name type="scientific">Vreelandella lutescens</name>
    <dbReference type="NCBI Taxonomy" id="1602943"/>
    <lineage>
        <taxon>Bacteria</taxon>
        <taxon>Pseudomonadati</taxon>
        <taxon>Pseudomonadota</taxon>
        <taxon>Gammaproteobacteria</taxon>
        <taxon>Oceanospirillales</taxon>
        <taxon>Halomonadaceae</taxon>
        <taxon>Vreelandella</taxon>
    </lineage>
</organism>
<gene>
    <name evidence="14" type="primary">folK</name>
    <name evidence="14" type="ORF">GCM10011382_23670</name>
</gene>
<evidence type="ECO:0000256" key="11">
    <source>
        <dbReference type="ARBA" id="ARBA00029766"/>
    </source>
</evidence>
<evidence type="ECO:0000256" key="3">
    <source>
        <dbReference type="ARBA" id="ARBA00013253"/>
    </source>
</evidence>
<evidence type="ECO:0000256" key="6">
    <source>
        <dbReference type="ARBA" id="ARBA00022741"/>
    </source>
</evidence>
<evidence type="ECO:0000256" key="2">
    <source>
        <dbReference type="ARBA" id="ARBA00005810"/>
    </source>
</evidence>
<dbReference type="InterPro" id="IPR000550">
    <property type="entry name" value="Hppk"/>
</dbReference>
<evidence type="ECO:0000256" key="8">
    <source>
        <dbReference type="ARBA" id="ARBA00022840"/>
    </source>
</evidence>
<dbReference type="PROSITE" id="PS00794">
    <property type="entry name" value="HPPK"/>
    <property type="match status" value="1"/>
</dbReference>
<proteinExistence type="inferred from homology"/>
<dbReference type="EC" id="2.7.6.3" evidence="3"/>
<dbReference type="Pfam" id="PF01288">
    <property type="entry name" value="HPPK"/>
    <property type="match status" value="1"/>
</dbReference>
<comment type="caution">
    <text evidence="14">The sequence shown here is derived from an EMBL/GenBank/DDBJ whole genome shotgun (WGS) entry which is preliminary data.</text>
</comment>
<sequence>MPSTSSHATPVPAQHECVISLGTNIEPEHHFAQALEILNSECGLLASSKAVRTAPVGFQHQPDFLNAALLVSTALERDAFKAYLKEVEHRLGRVRGPIKSGPRTMDLDIVAWDGEVVDDGYYQHDYVRGPVDEVLAASGRSLATGGHGDVH</sequence>
<evidence type="ECO:0000256" key="10">
    <source>
        <dbReference type="ARBA" id="ARBA00029409"/>
    </source>
</evidence>
<name>A0ABQ1P871_9GAMM</name>
<keyword evidence="8" id="KW-0067">ATP-binding</keyword>
<comment type="function">
    <text evidence="10">Catalyzes the transfer of pyrophosphate from adenosine triphosphate (ATP) to 6-hydroxymethyl-7,8-dihydropterin, an enzymatic step in folate biosynthesis pathway.</text>
</comment>
<dbReference type="EMBL" id="BMHM01000004">
    <property type="protein sequence ID" value="GGC92588.1"/>
    <property type="molecule type" value="Genomic_DNA"/>
</dbReference>
<evidence type="ECO:0000256" key="1">
    <source>
        <dbReference type="ARBA" id="ARBA00005051"/>
    </source>
</evidence>
<evidence type="ECO:0000256" key="9">
    <source>
        <dbReference type="ARBA" id="ARBA00022909"/>
    </source>
</evidence>
<dbReference type="NCBIfam" id="TIGR01498">
    <property type="entry name" value="folK"/>
    <property type="match status" value="1"/>
</dbReference>
<evidence type="ECO:0000256" key="4">
    <source>
        <dbReference type="ARBA" id="ARBA00016218"/>
    </source>
</evidence>
<keyword evidence="9" id="KW-0289">Folate biosynthesis</keyword>